<organism evidence="5 6">
    <name type="scientific">Cymbomonas tetramitiformis</name>
    <dbReference type="NCBI Taxonomy" id="36881"/>
    <lineage>
        <taxon>Eukaryota</taxon>
        <taxon>Viridiplantae</taxon>
        <taxon>Chlorophyta</taxon>
        <taxon>Pyramimonadophyceae</taxon>
        <taxon>Pyramimonadales</taxon>
        <taxon>Pyramimonadaceae</taxon>
        <taxon>Cymbomonas</taxon>
    </lineage>
</organism>
<keyword evidence="4" id="KW-0460">Magnesium</keyword>
<comment type="caution">
    <text evidence="5">The sequence shown here is derived from an EMBL/GenBank/DDBJ whole genome shotgun (WGS) entry which is preliminary data.</text>
</comment>
<evidence type="ECO:0000256" key="3">
    <source>
        <dbReference type="ARBA" id="ARBA00022801"/>
    </source>
</evidence>
<dbReference type="GO" id="GO:0008253">
    <property type="term" value="F:5'-nucleotidase activity"/>
    <property type="evidence" value="ECO:0007669"/>
    <property type="project" value="TreeGrafter"/>
</dbReference>
<protein>
    <recommendedName>
        <fullName evidence="7">Cytosolic purine 5'-nucleotidase</fullName>
    </recommendedName>
</protein>
<proteinExistence type="inferred from homology"/>
<dbReference type="EMBL" id="LGRX02005634">
    <property type="protein sequence ID" value="KAK3278072.1"/>
    <property type="molecule type" value="Genomic_DNA"/>
</dbReference>
<gene>
    <name evidence="5" type="ORF">CYMTET_13969</name>
</gene>
<evidence type="ECO:0000256" key="4">
    <source>
        <dbReference type="ARBA" id="ARBA00022842"/>
    </source>
</evidence>
<dbReference type="InterPro" id="IPR008380">
    <property type="entry name" value="HAD-SF_hydro_IG_5-nucl"/>
</dbReference>
<keyword evidence="6" id="KW-1185">Reference proteome</keyword>
<dbReference type="PANTHER" id="PTHR12103:SF22">
    <property type="entry name" value="HAD-SUPERFAMILY HYDROLASE, SUBFAMILY IG, 5'-NUCLEOTIDASE"/>
    <property type="match status" value="1"/>
</dbReference>
<dbReference type="InterPro" id="IPR023214">
    <property type="entry name" value="HAD_sf"/>
</dbReference>
<sequence length="658" mass="74727">MLRPAKKSGLELAEGILREFKSSSYPDEQRQRGIYCNRTLNLRSISCIGYDMDYTLVQYNVIAWEGKAYTYGKENLRNAGLPVEDLKFDPDLVIRGLIIDLERGNLVKADRFGYIKRAMHGTRMMGWAELSATYGRELVDLRDESRWRFLNTLFSVSEACLYMQMVDKFDQMVDKFDQVWRACLYMQMVDKFDQGAFPNSFGGRGYRGVYKLVAKALFRAHVEGRLKAEIMQEPADFVIPDPEIPLTLMDQKLAGKKEGGAREVTGMLPWVLLITNSDLEYTQAMMAYAFDQYLPDEVTWRDLFEMVIVSSRKPEFFSGDQTLYEVVTEDGLMRPCHKPKRGGLYCGGSARNVENALGLKGDETLYVGDHIYTDVSQSKLNLRWRTCLILRELEEEVDALSKVGRALCHTAPTASGWRGERGDPADAGMSKRCQRRTPRLGRNVLRACCAPAAMWLVRAAGNRAGAQRLVAAFAQLQACRMSDRCGREAEHRVNLRSLMLEKEIMGDAFNQLRLGLQRQSDNQSPPVSMSSTDVESTLARLLLEMERLDKIIIPKLEEDGRHFNKHWGYLSRSGMNDKSHLTKQINKYADIYTSRVSNFMRYTPFMYFRSPSQTLAHDREAVLPGMSPGNELNILKSLGRGRANNEVGGNGSQDAHNN</sequence>
<dbReference type="AlphaFoldDB" id="A0AAE0LAP2"/>
<evidence type="ECO:0000313" key="6">
    <source>
        <dbReference type="Proteomes" id="UP001190700"/>
    </source>
</evidence>
<dbReference type="Gene3D" id="3.40.50.1000">
    <property type="entry name" value="HAD superfamily/HAD-like"/>
    <property type="match status" value="1"/>
</dbReference>
<keyword evidence="2" id="KW-0479">Metal-binding</keyword>
<evidence type="ECO:0000256" key="2">
    <source>
        <dbReference type="ARBA" id="ARBA00022723"/>
    </source>
</evidence>
<dbReference type="PANTHER" id="PTHR12103">
    <property type="entry name" value="5'-NUCLEOTIDASE DOMAIN-CONTAINING"/>
    <property type="match status" value="1"/>
</dbReference>
<dbReference type="InterPro" id="IPR036412">
    <property type="entry name" value="HAD-like_sf"/>
</dbReference>
<comment type="similarity">
    <text evidence="1">Belongs to the 5'(3')-deoxyribonucleotidase family.</text>
</comment>
<evidence type="ECO:0008006" key="7">
    <source>
        <dbReference type="Google" id="ProtNLM"/>
    </source>
</evidence>
<dbReference type="Pfam" id="PF05761">
    <property type="entry name" value="5_nucleotid"/>
    <property type="match status" value="2"/>
</dbReference>
<dbReference type="SUPFAM" id="SSF56784">
    <property type="entry name" value="HAD-like"/>
    <property type="match status" value="2"/>
</dbReference>
<name>A0AAE0LAP2_9CHLO</name>
<reference evidence="5 6" key="1">
    <citation type="journal article" date="2015" name="Genome Biol. Evol.">
        <title>Comparative Genomics of a Bacterivorous Green Alga Reveals Evolutionary Causalities and Consequences of Phago-Mixotrophic Mode of Nutrition.</title>
        <authorList>
            <person name="Burns J.A."/>
            <person name="Paasch A."/>
            <person name="Narechania A."/>
            <person name="Kim E."/>
        </authorList>
    </citation>
    <scope>NUCLEOTIDE SEQUENCE [LARGE SCALE GENOMIC DNA]</scope>
    <source>
        <strain evidence="5 6">PLY_AMNH</strain>
    </source>
</reference>
<evidence type="ECO:0000313" key="5">
    <source>
        <dbReference type="EMBL" id="KAK3278072.1"/>
    </source>
</evidence>
<dbReference type="NCBIfam" id="TIGR02244">
    <property type="entry name" value="HAD-IG-Ncltidse"/>
    <property type="match status" value="1"/>
</dbReference>
<dbReference type="GO" id="GO:0046872">
    <property type="term" value="F:metal ion binding"/>
    <property type="evidence" value="ECO:0007669"/>
    <property type="project" value="UniProtKB-KW"/>
</dbReference>
<accession>A0AAE0LAP2</accession>
<evidence type="ECO:0000256" key="1">
    <source>
        <dbReference type="ARBA" id="ARBA00009589"/>
    </source>
</evidence>
<keyword evidence="3" id="KW-0378">Hydrolase</keyword>
<dbReference type="Proteomes" id="UP001190700">
    <property type="component" value="Unassembled WGS sequence"/>
</dbReference>